<dbReference type="Pfam" id="PF00356">
    <property type="entry name" value="LacI"/>
    <property type="match status" value="1"/>
</dbReference>
<dbReference type="Pfam" id="PF13377">
    <property type="entry name" value="Peripla_BP_3"/>
    <property type="match status" value="1"/>
</dbReference>
<dbReference type="Gene3D" id="3.40.50.2300">
    <property type="match status" value="2"/>
</dbReference>
<keyword evidence="3" id="KW-0804">Transcription</keyword>
<keyword evidence="2 6" id="KW-0238">DNA-binding</keyword>
<dbReference type="SUPFAM" id="SSF47413">
    <property type="entry name" value="lambda repressor-like DNA-binding domains"/>
    <property type="match status" value="1"/>
</dbReference>
<dbReference type="SMART" id="SM00354">
    <property type="entry name" value="HTH_LACI"/>
    <property type="match status" value="1"/>
</dbReference>
<dbReference type="EMBL" id="JAAFYZ010000059">
    <property type="protein sequence ID" value="MBS2548915.1"/>
    <property type="molecule type" value="Genomic_DNA"/>
</dbReference>
<evidence type="ECO:0000259" key="5">
    <source>
        <dbReference type="PROSITE" id="PS50932"/>
    </source>
</evidence>
<sequence>MPPTLKDVAERAGVSIKTVSNVVNGYAFITPATRERVERAIAETGYRPNLGARNLRKGRTGFIVLAVPELDNPYFAELTGLVITAAHRRQWTVLVEQTQGSREREQAVITSMGPQRIDAAILSPLAMEPSDLERADPATPLVLLGERDIPGPADHVAIDNVAAARTVVEHLISIGRRRIAVIGDQPGKNGGTGALRIAGHRQALDAAGLPHDPAMVLPVENYQRADGAAAMARLLDLPEPPDAVFCCNDLLAIGAMRTATDRGISIPGNVAIAGFDDIAEGGYSSPTLTTIAPDKEAIAEAAVNLADKRVDPIRGGRGAKSAESEDVEAPYALKVRESTAGRAGRDGADGAAGMAGMAGTGR</sequence>
<dbReference type="PRINTS" id="PR00036">
    <property type="entry name" value="HTHLACI"/>
</dbReference>
<reference evidence="6 7" key="1">
    <citation type="submission" date="2020-02" db="EMBL/GenBank/DDBJ databases">
        <title>Acidophilic actinobacteria isolated from forest soil.</title>
        <authorList>
            <person name="Golinska P."/>
        </authorList>
    </citation>
    <scope>NUCLEOTIDE SEQUENCE [LARGE SCALE GENOMIC DNA]</scope>
    <source>
        <strain evidence="6 7">NL8</strain>
    </source>
</reference>
<evidence type="ECO:0000256" key="4">
    <source>
        <dbReference type="SAM" id="MobiDB-lite"/>
    </source>
</evidence>
<dbReference type="InterPro" id="IPR010982">
    <property type="entry name" value="Lambda_DNA-bd_dom_sf"/>
</dbReference>
<dbReference type="CDD" id="cd06267">
    <property type="entry name" value="PBP1_LacI_sugar_binding-like"/>
    <property type="match status" value="1"/>
</dbReference>
<feature type="region of interest" description="Disordered" evidence="4">
    <location>
        <begin position="314"/>
        <end position="362"/>
    </location>
</feature>
<comment type="caution">
    <text evidence="6">The sequence shown here is derived from an EMBL/GenBank/DDBJ whole genome shotgun (WGS) entry which is preliminary data.</text>
</comment>
<dbReference type="PROSITE" id="PS00356">
    <property type="entry name" value="HTH_LACI_1"/>
    <property type="match status" value="1"/>
</dbReference>
<dbReference type="SUPFAM" id="SSF53822">
    <property type="entry name" value="Periplasmic binding protein-like I"/>
    <property type="match status" value="1"/>
</dbReference>
<protein>
    <submittedName>
        <fullName evidence="6">LacI family DNA-binding transcriptional regulator</fullName>
    </submittedName>
</protein>
<dbReference type="CDD" id="cd01392">
    <property type="entry name" value="HTH_LacI"/>
    <property type="match status" value="1"/>
</dbReference>
<keyword evidence="7" id="KW-1185">Reference proteome</keyword>
<dbReference type="RefSeq" id="WP_212010493.1">
    <property type="nucleotide sequence ID" value="NZ_JAAFYZ010000059.1"/>
</dbReference>
<keyword evidence="1" id="KW-0805">Transcription regulation</keyword>
<evidence type="ECO:0000313" key="6">
    <source>
        <dbReference type="EMBL" id="MBS2548915.1"/>
    </source>
</evidence>
<dbReference type="PROSITE" id="PS50932">
    <property type="entry name" value="HTH_LACI_2"/>
    <property type="match status" value="1"/>
</dbReference>
<evidence type="ECO:0000256" key="3">
    <source>
        <dbReference type="ARBA" id="ARBA00023163"/>
    </source>
</evidence>
<dbReference type="InterPro" id="IPR028082">
    <property type="entry name" value="Peripla_BP_I"/>
</dbReference>
<name>A0ABS5KS91_9ACTN</name>
<dbReference type="Proteomes" id="UP000730482">
    <property type="component" value="Unassembled WGS sequence"/>
</dbReference>
<dbReference type="InterPro" id="IPR046335">
    <property type="entry name" value="LacI/GalR-like_sensor"/>
</dbReference>
<dbReference type="Gene3D" id="1.10.260.40">
    <property type="entry name" value="lambda repressor-like DNA-binding domains"/>
    <property type="match status" value="1"/>
</dbReference>
<feature type="compositionally biased region" description="Basic and acidic residues" evidence="4">
    <location>
        <begin position="334"/>
        <end position="348"/>
    </location>
</feature>
<organism evidence="6 7">
    <name type="scientific">Catenulispora pinistramenti</name>
    <dbReference type="NCBI Taxonomy" id="2705254"/>
    <lineage>
        <taxon>Bacteria</taxon>
        <taxon>Bacillati</taxon>
        <taxon>Actinomycetota</taxon>
        <taxon>Actinomycetes</taxon>
        <taxon>Catenulisporales</taxon>
        <taxon>Catenulisporaceae</taxon>
        <taxon>Catenulispora</taxon>
    </lineage>
</organism>
<dbReference type="InterPro" id="IPR000843">
    <property type="entry name" value="HTH_LacI"/>
</dbReference>
<dbReference type="PANTHER" id="PTHR30146">
    <property type="entry name" value="LACI-RELATED TRANSCRIPTIONAL REPRESSOR"/>
    <property type="match status" value="1"/>
</dbReference>
<dbReference type="PANTHER" id="PTHR30146:SF153">
    <property type="entry name" value="LACTOSE OPERON REPRESSOR"/>
    <property type="match status" value="1"/>
</dbReference>
<evidence type="ECO:0000256" key="1">
    <source>
        <dbReference type="ARBA" id="ARBA00023015"/>
    </source>
</evidence>
<dbReference type="GO" id="GO:0003677">
    <property type="term" value="F:DNA binding"/>
    <property type="evidence" value="ECO:0007669"/>
    <property type="project" value="UniProtKB-KW"/>
</dbReference>
<feature type="domain" description="HTH lacI-type" evidence="5">
    <location>
        <begin position="3"/>
        <end position="57"/>
    </location>
</feature>
<gene>
    <name evidence="6" type="ORF">KGQ19_18785</name>
</gene>
<proteinExistence type="predicted"/>
<evidence type="ECO:0000313" key="7">
    <source>
        <dbReference type="Proteomes" id="UP000730482"/>
    </source>
</evidence>
<evidence type="ECO:0000256" key="2">
    <source>
        <dbReference type="ARBA" id="ARBA00023125"/>
    </source>
</evidence>
<accession>A0ABS5KS91</accession>